<name>A0AA46P5P2_CYTFI</name>
<feature type="transmembrane region" description="Helical" evidence="1">
    <location>
        <begin position="36"/>
        <end position="53"/>
    </location>
</feature>
<feature type="transmembrane region" description="Helical" evidence="1">
    <location>
        <begin position="60"/>
        <end position="78"/>
    </location>
</feature>
<sequence>MSSNQDKFFNKLVAIQGDLTRQGIEYWQQYSHLGTWQFWTVTCLLILPLMLVYFKIDRKLIFHIGFFGFTVHVLFSYVDAAGIRFGLWAYPYQLIPFIPSLSLDAAIIPVTIMLVYQWTLKNNKNYYLYALLTALAFGFGFKPLLVAHGLFQKYEWVNYIYIFLIYITLFLLAYWLTRVFRWMNKKGA</sequence>
<keyword evidence="1" id="KW-1133">Transmembrane helix</keyword>
<feature type="transmembrane region" description="Helical" evidence="1">
    <location>
        <begin position="128"/>
        <end position="150"/>
    </location>
</feature>
<reference evidence="2" key="1">
    <citation type="submission" date="2022-10" db="EMBL/GenBank/DDBJ databases">
        <title>Mechanism of multi-heavy metal repair in Cytobacillus Firmus M7.</title>
        <authorList>
            <person name="Li X."/>
            <person name="Yu C."/>
        </authorList>
    </citation>
    <scope>NUCLEOTIDE SEQUENCE</scope>
    <source>
        <strain evidence="2">M7</strain>
    </source>
</reference>
<protein>
    <submittedName>
        <fullName evidence="2">Uncharacterized protein</fullName>
    </submittedName>
</protein>
<proteinExistence type="predicted"/>
<dbReference type="InterPro" id="IPR048147">
    <property type="entry name" value="CBO0543-like"/>
</dbReference>
<dbReference type="NCBIfam" id="NF041644">
    <property type="entry name" value="CBO0543_fam"/>
    <property type="match status" value="1"/>
</dbReference>
<organism evidence="2 3">
    <name type="scientific">Cytobacillus firmus</name>
    <name type="common">Bacillus firmus</name>
    <dbReference type="NCBI Taxonomy" id="1399"/>
    <lineage>
        <taxon>Bacteria</taxon>
        <taxon>Bacillati</taxon>
        <taxon>Bacillota</taxon>
        <taxon>Bacilli</taxon>
        <taxon>Bacillales</taxon>
        <taxon>Bacillaceae</taxon>
        <taxon>Cytobacillus</taxon>
    </lineage>
</organism>
<evidence type="ECO:0000313" key="3">
    <source>
        <dbReference type="Proteomes" id="UP001163104"/>
    </source>
</evidence>
<evidence type="ECO:0000256" key="1">
    <source>
        <dbReference type="SAM" id="Phobius"/>
    </source>
</evidence>
<dbReference type="RefSeq" id="WP_263600087.1">
    <property type="nucleotide sequence ID" value="NZ_CP107027.1"/>
</dbReference>
<feature type="transmembrane region" description="Helical" evidence="1">
    <location>
        <begin position="156"/>
        <end position="176"/>
    </location>
</feature>
<dbReference type="Proteomes" id="UP001163104">
    <property type="component" value="Chromosome"/>
</dbReference>
<keyword evidence="1" id="KW-0812">Transmembrane</keyword>
<feature type="transmembrane region" description="Helical" evidence="1">
    <location>
        <begin position="90"/>
        <end position="116"/>
    </location>
</feature>
<accession>A0AA46P5P2</accession>
<keyword evidence="1" id="KW-0472">Membrane</keyword>
<dbReference type="AlphaFoldDB" id="A0AA46P5P2"/>
<evidence type="ECO:0000313" key="2">
    <source>
        <dbReference type="EMBL" id="UYG97721.1"/>
    </source>
</evidence>
<gene>
    <name evidence="2" type="ORF">OD459_12260</name>
</gene>
<dbReference type="EMBL" id="CP107027">
    <property type="protein sequence ID" value="UYG97721.1"/>
    <property type="molecule type" value="Genomic_DNA"/>
</dbReference>